<comment type="caution">
    <text evidence="2">The sequence shown here is derived from an EMBL/GenBank/DDBJ whole genome shotgun (WGS) entry which is preliminary data.</text>
</comment>
<protein>
    <submittedName>
        <fullName evidence="2">Uncharacterized protein</fullName>
    </submittedName>
</protein>
<feature type="transmembrane region" description="Helical" evidence="1">
    <location>
        <begin position="390"/>
        <end position="410"/>
    </location>
</feature>
<evidence type="ECO:0000256" key="1">
    <source>
        <dbReference type="SAM" id="Phobius"/>
    </source>
</evidence>
<dbReference type="EMBL" id="PUIB01000012">
    <property type="protein sequence ID" value="PQO36615.1"/>
    <property type="molecule type" value="Genomic_DNA"/>
</dbReference>
<feature type="transmembrane region" description="Helical" evidence="1">
    <location>
        <begin position="416"/>
        <end position="440"/>
    </location>
</feature>
<proteinExistence type="predicted"/>
<keyword evidence="1" id="KW-0472">Membrane</keyword>
<organism evidence="2 3">
    <name type="scientific">Blastopirellula marina</name>
    <dbReference type="NCBI Taxonomy" id="124"/>
    <lineage>
        <taxon>Bacteria</taxon>
        <taxon>Pseudomonadati</taxon>
        <taxon>Planctomycetota</taxon>
        <taxon>Planctomycetia</taxon>
        <taxon>Pirellulales</taxon>
        <taxon>Pirellulaceae</taxon>
        <taxon>Blastopirellula</taxon>
    </lineage>
</organism>
<dbReference type="RefSeq" id="WP_105354323.1">
    <property type="nucleotide sequence ID" value="NZ_PUIB01000012.1"/>
</dbReference>
<keyword evidence="1" id="KW-1133">Transmembrane helix</keyword>
<name>A0A2S8FWR2_9BACT</name>
<keyword evidence="1" id="KW-0812">Transmembrane</keyword>
<sequence length="443" mass="49767">MREDMLPILDQLELAVAAQNPQQTAALLTKLKDVWLDAGEEFCQRFDKLEKSIIHVLSLGLSADQLADLVGFAYRLFAWDVWETFEGSNDHLTDPWLWRLSQRIGLPSPYSNPQVHARLAKFGGPELSDELIATIESLARREAEEGASLTNHQQLVRNFRYIQWLPEDHNLSDLIYLLTAREDPSATSACARYLCDLPWGTDRRATMALIGGMSLARAAENFPLLIEALEIHQRPIELRMALWRGVAQQDPNRAVLGVVADLQQVSGDEEASPAIEAFHGLLFELAEKQIPLDRPAIASAVEQIDPRRWSRGMRGALAYVLRTELPEADRRRVSGAFDRLVFQLAEVWETIRLDHMGCLIPLLGMLGIGLLGHWILNATMGPADLKGEKFSRILFMGWIFWSVANVRTHFSRPMSIQGSALACVIYFTLLLGSLIVAIAARWN</sequence>
<evidence type="ECO:0000313" key="3">
    <source>
        <dbReference type="Proteomes" id="UP000239388"/>
    </source>
</evidence>
<reference evidence="2 3" key="1">
    <citation type="submission" date="2018-02" db="EMBL/GenBank/DDBJ databases">
        <title>Comparative genomes isolates from brazilian mangrove.</title>
        <authorList>
            <person name="Araujo J.E."/>
            <person name="Taketani R.G."/>
            <person name="Silva M.C.P."/>
            <person name="Loureco M.V."/>
            <person name="Andreote F.D."/>
        </authorList>
    </citation>
    <scope>NUCLEOTIDE SEQUENCE [LARGE SCALE GENOMIC DNA]</scope>
    <source>
        <strain evidence="2 3">NAP PRIS-MGV</strain>
    </source>
</reference>
<evidence type="ECO:0000313" key="2">
    <source>
        <dbReference type="EMBL" id="PQO36615.1"/>
    </source>
</evidence>
<gene>
    <name evidence="2" type="ORF">C5Y98_11505</name>
</gene>
<feature type="transmembrane region" description="Helical" evidence="1">
    <location>
        <begin position="359"/>
        <end position="378"/>
    </location>
</feature>
<dbReference type="AlphaFoldDB" id="A0A2S8FWR2"/>
<accession>A0A2S8FWR2</accession>
<dbReference type="Proteomes" id="UP000239388">
    <property type="component" value="Unassembled WGS sequence"/>
</dbReference>